<feature type="domain" description="SAM" evidence="2">
    <location>
        <begin position="13"/>
        <end position="59"/>
    </location>
</feature>
<dbReference type="Ensembl" id="ENSDCDT00010022707.1">
    <property type="protein sequence ID" value="ENSDCDP00010020915.1"/>
    <property type="gene ID" value="ENSDCDG00010010001.1"/>
</dbReference>
<dbReference type="GO" id="GO:0005737">
    <property type="term" value="C:cytoplasm"/>
    <property type="evidence" value="ECO:0007669"/>
    <property type="project" value="TreeGrafter"/>
</dbReference>
<name>A0AAY4BJ20_9TELE</name>
<reference evidence="3" key="2">
    <citation type="submission" date="2025-08" db="UniProtKB">
        <authorList>
            <consortium name="Ensembl"/>
        </authorList>
    </citation>
    <scope>IDENTIFICATION</scope>
</reference>
<feature type="region of interest" description="Disordered" evidence="1">
    <location>
        <begin position="78"/>
        <end position="124"/>
    </location>
</feature>
<dbReference type="PANTHER" id="PTHR16155">
    <property type="entry name" value="DED DOMAIN-CONTAINING PROTEIN"/>
    <property type="match status" value="1"/>
</dbReference>
<dbReference type="GeneID" id="114795914"/>
<feature type="compositionally biased region" description="Basic and acidic residues" evidence="1">
    <location>
        <begin position="107"/>
        <end position="124"/>
    </location>
</feature>
<dbReference type="RefSeq" id="XP_028845478.1">
    <property type="nucleotide sequence ID" value="XM_028989645.1"/>
</dbReference>
<dbReference type="Proteomes" id="UP000694580">
    <property type="component" value="Chromosome 8"/>
</dbReference>
<dbReference type="SMART" id="SM00454">
    <property type="entry name" value="SAM"/>
    <property type="match status" value="1"/>
</dbReference>
<protein>
    <recommendedName>
        <fullName evidence="2">SAM domain-containing protein</fullName>
    </recommendedName>
</protein>
<dbReference type="InterPro" id="IPR013761">
    <property type="entry name" value="SAM/pointed_sf"/>
</dbReference>
<reference evidence="3 4" key="1">
    <citation type="submission" date="2020-06" db="EMBL/GenBank/DDBJ databases">
        <authorList>
            <consortium name="Wellcome Sanger Institute Data Sharing"/>
        </authorList>
    </citation>
    <scope>NUCLEOTIDE SEQUENCE [LARGE SCALE GENOMIC DNA]</scope>
</reference>
<evidence type="ECO:0000256" key="1">
    <source>
        <dbReference type="SAM" id="MobiDB-lite"/>
    </source>
</evidence>
<dbReference type="RefSeq" id="XP_028845479.1">
    <property type="nucleotide sequence ID" value="XM_028989646.1"/>
</dbReference>
<evidence type="ECO:0000313" key="4">
    <source>
        <dbReference type="Proteomes" id="UP000694580"/>
    </source>
</evidence>
<dbReference type="Gene3D" id="1.10.150.50">
    <property type="entry name" value="Transcription Factor, Ets-1"/>
    <property type="match status" value="1"/>
</dbReference>
<keyword evidence="4" id="KW-1185">Reference proteome</keyword>
<dbReference type="InterPro" id="IPR001660">
    <property type="entry name" value="SAM"/>
</dbReference>
<gene>
    <name evidence="3" type="primary">samd9l</name>
</gene>
<reference evidence="3" key="3">
    <citation type="submission" date="2025-09" db="UniProtKB">
        <authorList>
            <consortium name="Ensembl"/>
        </authorList>
    </citation>
    <scope>IDENTIFICATION</scope>
</reference>
<feature type="compositionally biased region" description="Polar residues" evidence="1">
    <location>
        <begin position="88"/>
        <end position="104"/>
    </location>
</feature>
<dbReference type="GeneTree" id="ENSGT00390000013973"/>
<evidence type="ECO:0000259" key="2">
    <source>
        <dbReference type="PROSITE" id="PS50105"/>
    </source>
</evidence>
<proteinExistence type="predicted"/>
<dbReference type="PANTHER" id="PTHR16155:SF3">
    <property type="entry name" value="STERILE ALPHA MOTIF DOMAIN-CONTAINING PROTEIN 9-LIKE"/>
    <property type="match status" value="1"/>
</dbReference>
<evidence type="ECO:0000313" key="3">
    <source>
        <dbReference type="Ensembl" id="ENSDCDP00010020915.1"/>
    </source>
</evidence>
<accession>A0AAY4BJ20</accession>
<dbReference type="PROSITE" id="PS50105">
    <property type="entry name" value="SAM_DOMAIN"/>
    <property type="match status" value="1"/>
</dbReference>
<dbReference type="SUPFAM" id="SSF47769">
    <property type="entry name" value="SAM/Pointed domain"/>
    <property type="match status" value="1"/>
</dbReference>
<dbReference type="Pfam" id="PF00536">
    <property type="entry name" value="SAM_1"/>
    <property type="match status" value="1"/>
</dbReference>
<sequence length="1525" mass="175673">MTEEFDHLPIEKWTVELVNSWLKSIGVKEEYTDRFLKEEVDGQVLLALTKDDLKTNFEMKSGPTLLVINKRNELIASRQRSKKLQEKQPCNANNKPVTGDVHSQTRPKRDTEKEKVDSASTFKRDCRPRPFGTDGISWTYIKHNVLQPESGIIDLIEPCHEYKSLVNAVQLDRTRLQAKFAKEVLKFAAGCMNVRSNGTIHFGVMDSRGDAGHVHGEITGIPVLERDIYVDALDYIERCFSKDADDARQCIRPPQFVEVNVGAVKCEEKRYVVEVDIEPKIIIVKNRVYSIKLPNFKETSNKVELEKATIYWRVGSKTEPVEDQNVFYQRVRDRDARREEAEHSAFVNTPAISQDLGRKLTMLVTCGKKIIEKEKWFILVTNKMTKEDLSNIEFLLNMKIFCVFDFDPDSNITGFCREYLQYHAANLHFLQNYKMPSHMSIADFQCHLHLFEQTSWIFCNGRNDFKGNEPPTDEMTWIRTKVTLLRECVSLICKQILPKGTFLVLFLLTAPVEKPLLHTFCEFFTDMEGHEDIICISESEENFTKWQSFAEGSCDKDVVDRSSVVGMKMSHVNATLQSVQSVTSRNTKQLPTFMKGMCILQTRDEERISSLEILSLNHCDETIQEFVEAEKENIESHFYRGGRVRWLNFWLADRKNVGEVIQRDAYREISNILTGYLPGHAEQAPVKIINVYHEPVSGGSTVARQVLWNNRKNLRCAVVKPSYSASNFAVVVCEHAITFREYDEKDTQKCLPVLLLIEDCDSEFLNDLKNELEVAINSKRIVHGTLCFILLSCRMSLNPQKMCKMSPLTNVAVTHRLSDREKECFAQKREMLEKQYKPEFILTFVLMSEGYNHEYVQKFVKGLLQGIDRAALDTRLILYVALLNSYVQNSFIPLSHCEALLALRIRMERFRQHAFENSLSEQARLVFVHLRDDLTYIEGIRIINTLVAKEILQQLLEDPNQQSQLAVQLLHEDVLFEHRFGKDDYVKFLRALFIRRCRISKGDESDSFFSPLIEQVIKNESHDKAVKLLKEAYKRFSDDPFFAQQLARLNYRHDHYEEAKYWAEIAAAKLTTNSYILDTKGRVYSRWFNAKCKTIEKIAYKTPENTADAVETALEAMECFCKCEEAAIAERETMNSSGFFGAVEVGCNLLKLIFSLHIFSSNVSKPSECQKYLLTDYIPESVKKPWEHFHEKLKNLQPLILKALEWISEDLSYFQTDLNTEEENTVESPEIKYPKQWLVSKSYVYGKYFGDVSPKASHSNSASLTPIMKRMRIFQLGGGTITTIFSLLAEQKDQVLEEIISLYPGNPLQANMSQTDIVNCIASHIALSCCKPQSHKVVSLQNLQKLSRQFPGEKCLCFPSALFLITLLFWPGEHDDTNERESKYEEVLSAVEALRQGYWKKMKDIPQRKQRIYTHFFLSNGTGLNKIVHKSKVPQSEKLSLPERRIKWFTGEVWKKPEIAERLKRVSGWTEDGTVYLEGPKKRKFSIPPLNPGSVPHGNENVTFYLGFTFSGPVALDITASQQPD</sequence>
<organism evidence="3 4">
    <name type="scientific">Denticeps clupeoides</name>
    <name type="common">denticle herring</name>
    <dbReference type="NCBI Taxonomy" id="299321"/>
    <lineage>
        <taxon>Eukaryota</taxon>
        <taxon>Metazoa</taxon>
        <taxon>Chordata</taxon>
        <taxon>Craniata</taxon>
        <taxon>Vertebrata</taxon>
        <taxon>Euteleostomi</taxon>
        <taxon>Actinopterygii</taxon>
        <taxon>Neopterygii</taxon>
        <taxon>Teleostei</taxon>
        <taxon>Clupei</taxon>
        <taxon>Clupeiformes</taxon>
        <taxon>Denticipitoidei</taxon>
        <taxon>Denticipitidae</taxon>
        <taxon>Denticeps</taxon>
    </lineage>
</organism>